<dbReference type="Gene3D" id="3.30.160.360">
    <property type="match status" value="1"/>
</dbReference>
<organism evidence="1 2">
    <name type="scientific">Tritrichomonas musculus</name>
    <dbReference type="NCBI Taxonomy" id="1915356"/>
    <lineage>
        <taxon>Eukaryota</taxon>
        <taxon>Metamonada</taxon>
        <taxon>Parabasalia</taxon>
        <taxon>Tritrichomonadida</taxon>
        <taxon>Tritrichomonadidae</taxon>
        <taxon>Tritrichomonas</taxon>
    </lineage>
</organism>
<dbReference type="Proteomes" id="UP001470230">
    <property type="component" value="Unassembled WGS sequence"/>
</dbReference>
<evidence type="ECO:0000313" key="1">
    <source>
        <dbReference type="EMBL" id="KAK8887148.1"/>
    </source>
</evidence>
<evidence type="ECO:0008006" key="3">
    <source>
        <dbReference type="Google" id="ProtNLM"/>
    </source>
</evidence>
<gene>
    <name evidence="1" type="ORF">M9Y10_038186</name>
</gene>
<evidence type="ECO:0000313" key="2">
    <source>
        <dbReference type="Proteomes" id="UP001470230"/>
    </source>
</evidence>
<accession>A0ABR2K8K3</accession>
<dbReference type="EMBL" id="JAPFFF010000006">
    <property type="protein sequence ID" value="KAK8887148.1"/>
    <property type="molecule type" value="Genomic_DNA"/>
</dbReference>
<reference evidence="1 2" key="1">
    <citation type="submission" date="2024-04" db="EMBL/GenBank/DDBJ databases">
        <title>Tritrichomonas musculus Genome.</title>
        <authorList>
            <person name="Alves-Ferreira E."/>
            <person name="Grigg M."/>
            <person name="Lorenzi H."/>
            <person name="Galac M."/>
        </authorList>
    </citation>
    <scope>NUCLEOTIDE SEQUENCE [LARGE SCALE GENOMIC DNA]</scope>
    <source>
        <strain evidence="1 2">EAF2021</strain>
    </source>
</reference>
<comment type="caution">
    <text evidence="1">The sequence shown here is derived from an EMBL/GenBank/DDBJ whole genome shotgun (WGS) entry which is preliminary data.</text>
</comment>
<name>A0ABR2K8K3_9EUKA</name>
<protein>
    <recommendedName>
        <fullName evidence="3">Initiator binding domain-containing protein</fullName>
    </recommendedName>
</protein>
<keyword evidence="2" id="KW-1185">Reference proteome</keyword>
<sequence>MEHEELNNDGNDKNLLTAAMKYLNSNEFTGPFFYGLCQETPPGWNPLYDYSLLYGYLNHFPLKTKEMLDDTTLPFNNLKIFFLDFQWFEVRVEILLKEIISSMTNDLSFDNPIRTPEEWYEHSSSKVSPMILTRFHFLRLLRAFYYYGLKIENTIQENFDFLINQSLLNDFSKKIATHFLSQVYNRCKKCEPSLFYDVISVDSKMLSIVDESWISDNQISAICDSLLLLQNVRKNCSMLSKEAIMNRFECCPPWEVNPKNWSAENDYFLFSTVNDIGFSSLVQFFVDPNSPFYENGDHFEELKKLREIERSNVSPHKSLPLNKYQFMFKYEKRFNRIKRLVDILCLPNFEEQMISNYRHFHIFPSSSSFGTNFTSCLTVLNEGEHAAESKAPIGYFAFRLIVGQNACTLVSCTVGGTKSLPIYQLNLVGKKTIKFFDLNIDKVMNSFRNAVQESQEMFNIPKTITGNQFFGFDDKVIQALIK</sequence>
<proteinExistence type="predicted"/>